<reference evidence="2 3" key="1">
    <citation type="submission" date="2020-08" db="EMBL/GenBank/DDBJ databases">
        <title>Sequencing the genomes of 1000 actinobacteria strains.</title>
        <authorList>
            <person name="Klenk H.-P."/>
        </authorList>
    </citation>
    <scope>NUCLEOTIDE SEQUENCE [LARGE SCALE GENOMIC DNA]</scope>
    <source>
        <strain evidence="2 3">DSM 43023</strain>
    </source>
</reference>
<keyword evidence="3" id="KW-1185">Reference proteome</keyword>
<protein>
    <submittedName>
        <fullName evidence="2">Uncharacterized protein YbjT (DUF2867 family)</fullName>
    </submittedName>
</protein>
<dbReference type="Pfam" id="PF13460">
    <property type="entry name" value="NAD_binding_10"/>
    <property type="match status" value="1"/>
</dbReference>
<dbReference type="InterPro" id="IPR036291">
    <property type="entry name" value="NAD(P)-bd_dom_sf"/>
</dbReference>
<name>A0A7W7S480_9ACTN</name>
<accession>A0A7W7S480</accession>
<dbReference type="InterPro" id="IPR016040">
    <property type="entry name" value="NAD(P)-bd_dom"/>
</dbReference>
<dbReference type="Proteomes" id="UP000534286">
    <property type="component" value="Unassembled WGS sequence"/>
</dbReference>
<evidence type="ECO:0000259" key="1">
    <source>
        <dbReference type="Pfam" id="PF13460"/>
    </source>
</evidence>
<dbReference type="EMBL" id="JACHJU010000003">
    <property type="protein sequence ID" value="MBB4942626.1"/>
    <property type="molecule type" value="Genomic_DNA"/>
</dbReference>
<dbReference type="Gene3D" id="3.40.50.720">
    <property type="entry name" value="NAD(P)-binding Rossmann-like Domain"/>
    <property type="match status" value="1"/>
</dbReference>
<comment type="caution">
    <text evidence="2">The sequence shown here is derived from an EMBL/GenBank/DDBJ whole genome shotgun (WGS) entry which is preliminary data.</text>
</comment>
<sequence length="78" mass="8164">MILITGATGSIGRYLVRRLRQDQAPFKALVRDESKGRAPGCDFVVGDFDDAGSIAAALKGVDRLFLNAAGAQPVSSNA</sequence>
<proteinExistence type="predicted"/>
<evidence type="ECO:0000313" key="3">
    <source>
        <dbReference type="Proteomes" id="UP000534286"/>
    </source>
</evidence>
<feature type="domain" description="NAD(P)-binding" evidence="1">
    <location>
        <begin position="6"/>
        <end position="72"/>
    </location>
</feature>
<dbReference type="AlphaFoldDB" id="A0A7W7S480"/>
<dbReference type="SUPFAM" id="SSF51735">
    <property type="entry name" value="NAD(P)-binding Rossmann-fold domains"/>
    <property type="match status" value="1"/>
</dbReference>
<evidence type="ECO:0000313" key="2">
    <source>
        <dbReference type="EMBL" id="MBB4942626.1"/>
    </source>
</evidence>
<dbReference type="RefSeq" id="WP_184758561.1">
    <property type="nucleotide sequence ID" value="NZ_BAABEK010000030.1"/>
</dbReference>
<organism evidence="2 3">
    <name type="scientific">Streptosporangium album</name>
    <dbReference type="NCBI Taxonomy" id="47479"/>
    <lineage>
        <taxon>Bacteria</taxon>
        <taxon>Bacillati</taxon>
        <taxon>Actinomycetota</taxon>
        <taxon>Actinomycetes</taxon>
        <taxon>Streptosporangiales</taxon>
        <taxon>Streptosporangiaceae</taxon>
        <taxon>Streptosporangium</taxon>
    </lineage>
</organism>
<gene>
    <name evidence="2" type="ORF">FHR32_007012</name>
</gene>